<proteinExistence type="predicted"/>
<dbReference type="Pfam" id="PF03992">
    <property type="entry name" value="ABM"/>
    <property type="match status" value="1"/>
</dbReference>
<name>A0A7X1F4C6_9SPHN</name>
<gene>
    <name evidence="2" type="ORF">H7F49_00100</name>
</gene>
<dbReference type="GO" id="GO:0004497">
    <property type="term" value="F:monooxygenase activity"/>
    <property type="evidence" value="ECO:0007669"/>
    <property type="project" value="UniProtKB-KW"/>
</dbReference>
<dbReference type="AlphaFoldDB" id="A0A7X1F4C6"/>
<evidence type="ECO:0000313" key="2">
    <source>
        <dbReference type="EMBL" id="MBC2650098.1"/>
    </source>
</evidence>
<organism evidence="2 3">
    <name type="scientific">Novosphingobium aerophilum</name>
    <dbReference type="NCBI Taxonomy" id="2839843"/>
    <lineage>
        <taxon>Bacteria</taxon>
        <taxon>Pseudomonadati</taxon>
        <taxon>Pseudomonadota</taxon>
        <taxon>Alphaproteobacteria</taxon>
        <taxon>Sphingomonadales</taxon>
        <taxon>Sphingomonadaceae</taxon>
        <taxon>Novosphingobium</taxon>
    </lineage>
</organism>
<dbReference type="EMBL" id="JACLAU010000001">
    <property type="protein sequence ID" value="MBC2650098.1"/>
    <property type="molecule type" value="Genomic_DNA"/>
</dbReference>
<reference evidence="2 3" key="1">
    <citation type="submission" date="2020-08" db="EMBL/GenBank/DDBJ databases">
        <title>The genome sequence of Novosphingobium flavum 4Y4.</title>
        <authorList>
            <person name="Liu Y."/>
        </authorList>
    </citation>
    <scope>NUCLEOTIDE SEQUENCE [LARGE SCALE GENOMIC DNA]</scope>
    <source>
        <strain evidence="2 3">4Y4</strain>
    </source>
</reference>
<evidence type="ECO:0000259" key="1">
    <source>
        <dbReference type="PROSITE" id="PS51725"/>
    </source>
</evidence>
<keyword evidence="3" id="KW-1185">Reference proteome</keyword>
<dbReference type="InterPro" id="IPR007138">
    <property type="entry name" value="ABM_dom"/>
</dbReference>
<comment type="caution">
    <text evidence="2">The sequence shown here is derived from an EMBL/GenBank/DDBJ whole genome shotgun (WGS) entry which is preliminary data.</text>
</comment>
<dbReference type="Proteomes" id="UP000520156">
    <property type="component" value="Unassembled WGS sequence"/>
</dbReference>
<protein>
    <submittedName>
        <fullName evidence="2">Antibiotic biosynthesis monooxygenase</fullName>
    </submittedName>
</protein>
<dbReference type="Gene3D" id="3.30.70.100">
    <property type="match status" value="1"/>
</dbReference>
<sequence>MAFSFLSRFRIAAGKEDHFVALAHQMEALAANEPGTLGYKFYRLAEPGMFAVYESFVDEAADQAHMAYPHNQPLIQEMIACMDGSYVRELLYDLPHPASDPQT</sequence>
<dbReference type="PROSITE" id="PS51725">
    <property type="entry name" value="ABM"/>
    <property type="match status" value="1"/>
</dbReference>
<accession>A0A7X1F4C6</accession>
<dbReference type="InterPro" id="IPR011008">
    <property type="entry name" value="Dimeric_a/b-barrel"/>
</dbReference>
<dbReference type="SUPFAM" id="SSF54909">
    <property type="entry name" value="Dimeric alpha+beta barrel"/>
    <property type="match status" value="1"/>
</dbReference>
<evidence type="ECO:0000313" key="3">
    <source>
        <dbReference type="Proteomes" id="UP000520156"/>
    </source>
</evidence>
<keyword evidence="2" id="KW-0560">Oxidoreductase</keyword>
<dbReference type="RefSeq" id="WP_185681529.1">
    <property type="nucleotide sequence ID" value="NZ_JACLAU010000001.1"/>
</dbReference>
<keyword evidence="2" id="KW-0503">Monooxygenase</keyword>
<feature type="domain" description="ABM" evidence="1">
    <location>
        <begin position="3"/>
        <end position="90"/>
    </location>
</feature>